<organism evidence="1 2">
    <name type="scientific">Helianthus annuus</name>
    <name type="common">Common sunflower</name>
    <dbReference type="NCBI Taxonomy" id="4232"/>
    <lineage>
        <taxon>Eukaryota</taxon>
        <taxon>Viridiplantae</taxon>
        <taxon>Streptophyta</taxon>
        <taxon>Embryophyta</taxon>
        <taxon>Tracheophyta</taxon>
        <taxon>Spermatophyta</taxon>
        <taxon>Magnoliopsida</taxon>
        <taxon>eudicotyledons</taxon>
        <taxon>Gunneridae</taxon>
        <taxon>Pentapetalae</taxon>
        <taxon>asterids</taxon>
        <taxon>campanulids</taxon>
        <taxon>Asterales</taxon>
        <taxon>Asteraceae</taxon>
        <taxon>Asteroideae</taxon>
        <taxon>Heliantheae alliance</taxon>
        <taxon>Heliantheae</taxon>
        <taxon>Helianthus</taxon>
    </lineage>
</organism>
<dbReference type="EC" id="6.2.1.5" evidence="1"/>
<dbReference type="Gene3D" id="3.30.1490.20">
    <property type="entry name" value="ATP-grasp fold, A domain"/>
    <property type="match status" value="1"/>
</dbReference>
<dbReference type="GO" id="GO:0005524">
    <property type="term" value="F:ATP binding"/>
    <property type="evidence" value="ECO:0007669"/>
    <property type="project" value="InterPro"/>
</dbReference>
<protein>
    <submittedName>
        <fullName evidence="1">Succinate--CoA ligase (ADP-forming)</fullName>
        <ecNumber evidence="1">6.2.1.5</ecNumber>
    </submittedName>
</protein>
<dbReference type="SUPFAM" id="SSF56059">
    <property type="entry name" value="Glutathione synthetase ATP-binding domain-like"/>
    <property type="match status" value="1"/>
</dbReference>
<dbReference type="Gramene" id="mRNA:HanXRQr2_Chr10g0432581">
    <property type="protein sequence ID" value="mRNA:HanXRQr2_Chr10g0432581"/>
    <property type="gene ID" value="HanXRQr2_Chr10g0432581"/>
</dbReference>
<dbReference type="GO" id="GO:0004775">
    <property type="term" value="F:succinate-CoA ligase (ADP-forming) activity"/>
    <property type="evidence" value="ECO:0007669"/>
    <property type="project" value="UniProtKB-EC"/>
</dbReference>
<accession>A0A9K3HWC0</accession>
<reference evidence="1" key="2">
    <citation type="submission" date="2020-06" db="EMBL/GenBank/DDBJ databases">
        <title>Helianthus annuus Genome sequencing and assembly Release 2.</title>
        <authorList>
            <person name="Gouzy J."/>
            <person name="Langlade N."/>
            <person name="Munos S."/>
        </authorList>
    </citation>
    <scope>NUCLEOTIDE SEQUENCE</scope>
    <source>
        <tissue evidence="1">Leaves</tissue>
    </source>
</reference>
<reference evidence="1" key="1">
    <citation type="journal article" date="2017" name="Nature">
        <title>The sunflower genome provides insights into oil metabolism, flowering and Asterid evolution.</title>
        <authorList>
            <person name="Badouin H."/>
            <person name="Gouzy J."/>
            <person name="Grassa C.J."/>
            <person name="Murat F."/>
            <person name="Staton S.E."/>
            <person name="Cottret L."/>
            <person name="Lelandais-Briere C."/>
            <person name="Owens G.L."/>
            <person name="Carrere S."/>
            <person name="Mayjonade B."/>
            <person name="Legrand L."/>
            <person name="Gill N."/>
            <person name="Kane N.C."/>
            <person name="Bowers J.E."/>
            <person name="Hubner S."/>
            <person name="Bellec A."/>
            <person name="Berard A."/>
            <person name="Berges H."/>
            <person name="Blanchet N."/>
            <person name="Boniface M.C."/>
            <person name="Brunel D."/>
            <person name="Catrice O."/>
            <person name="Chaidir N."/>
            <person name="Claudel C."/>
            <person name="Donnadieu C."/>
            <person name="Faraut T."/>
            <person name="Fievet G."/>
            <person name="Helmstetter N."/>
            <person name="King M."/>
            <person name="Knapp S.J."/>
            <person name="Lai Z."/>
            <person name="Le Paslier M.C."/>
            <person name="Lippi Y."/>
            <person name="Lorenzon L."/>
            <person name="Mandel J.R."/>
            <person name="Marage G."/>
            <person name="Marchand G."/>
            <person name="Marquand E."/>
            <person name="Bret-Mestries E."/>
            <person name="Morien E."/>
            <person name="Nambeesan S."/>
            <person name="Nguyen T."/>
            <person name="Pegot-Espagnet P."/>
            <person name="Pouilly N."/>
            <person name="Raftis F."/>
            <person name="Sallet E."/>
            <person name="Schiex T."/>
            <person name="Thomas J."/>
            <person name="Vandecasteele C."/>
            <person name="Vares D."/>
            <person name="Vear F."/>
            <person name="Vautrin S."/>
            <person name="Crespi M."/>
            <person name="Mangin B."/>
            <person name="Burke J.M."/>
            <person name="Salse J."/>
            <person name="Munos S."/>
            <person name="Vincourt P."/>
            <person name="Rieseberg L.H."/>
            <person name="Langlade N.B."/>
        </authorList>
    </citation>
    <scope>NUCLEOTIDE SEQUENCE</scope>
    <source>
        <tissue evidence="1">Leaves</tissue>
    </source>
</reference>
<dbReference type="Proteomes" id="UP000215914">
    <property type="component" value="Unassembled WGS sequence"/>
</dbReference>
<proteinExistence type="predicted"/>
<keyword evidence="2" id="KW-1185">Reference proteome</keyword>
<evidence type="ECO:0000313" key="1">
    <source>
        <dbReference type="EMBL" id="KAF5785771.1"/>
    </source>
</evidence>
<evidence type="ECO:0000313" key="2">
    <source>
        <dbReference type="Proteomes" id="UP000215914"/>
    </source>
</evidence>
<sequence>MVGGLLNKLASKSLKVAGKWQQQQLRRLNIHEYQLVVKSQILAGGRGLGKFTSGLQGGVHIVKVVVKHLIIYSLILFKFQIAAEQVVKKKSYIVLCMLQFHI</sequence>
<comment type="caution">
    <text evidence="1">The sequence shown here is derived from an EMBL/GenBank/DDBJ whole genome shotgun (WGS) entry which is preliminary data.</text>
</comment>
<name>A0A9K3HWC0_HELAN</name>
<dbReference type="AlphaFoldDB" id="A0A9K3HWC0"/>
<dbReference type="EMBL" id="MNCJ02000325">
    <property type="protein sequence ID" value="KAF5785771.1"/>
    <property type="molecule type" value="Genomic_DNA"/>
</dbReference>
<dbReference type="InterPro" id="IPR013815">
    <property type="entry name" value="ATP_grasp_subdomain_1"/>
</dbReference>
<gene>
    <name evidence="1" type="ORF">HanXRQr2_Chr10g0432581</name>
</gene>
<keyword evidence="1" id="KW-0436">Ligase</keyword>